<proteinExistence type="predicted"/>
<dbReference type="Proteomes" id="UP000054166">
    <property type="component" value="Unassembled WGS sequence"/>
</dbReference>
<evidence type="ECO:0000313" key="2">
    <source>
        <dbReference type="Proteomes" id="UP000054166"/>
    </source>
</evidence>
<accession>A0A0C3EF86</accession>
<name>A0A0C3EF86_PILCF</name>
<gene>
    <name evidence="1" type="ORF">PILCRDRAFT_830415</name>
</gene>
<evidence type="ECO:0000313" key="1">
    <source>
        <dbReference type="EMBL" id="KIM71330.1"/>
    </source>
</evidence>
<sequence>MELDQSTASPLAYFINTPNHPHHRVWDAPELRSTHQIKLIVAKDDDGPIENSLVLDRGLAIC</sequence>
<keyword evidence="2" id="KW-1185">Reference proteome</keyword>
<protein>
    <submittedName>
        <fullName evidence="1">Uncharacterized protein</fullName>
    </submittedName>
</protein>
<dbReference type="InParanoid" id="A0A0C3EF86"/>
<reference evidence="2" key="2">
    <citation type="submission" date="2015-01" db="EMBL/GenBank/DDBJ databases">
        <title>Evolutionary Origins and Diversification of the Mycorrhizal Mutualists.</title>
        <authorList>
            <consortium name="DOE Joint Genome Institute"/>
            <consortium name="Mycorrhizal Genomics Consortium"/>
            <person name="Kohler A."/>
            <person name="Kuo A."/>
            <person name="Nagy L.G."/>
            <person name="Floudas D."/>
            <person name="Copeland A."/>
            <person name="Barry K.W."/>
            <person name="Cichocki N."/>
            <person name="Veneault-Fourrey C."/>
            <person name="LaButti K."/>
            <person name="Lindquist E.A."/>
            <person name="Lipzen A."/>
            <person name="Lundell T."/>
            <person name="Morin E."/>
            <person name="Murat C."/>
            <person name="Riley R."/>
            <person name="Ohm R."/>
            <person name="Sun H."/>
            <person name="Tunlid A."/>
            <person name="Henrissat B."/>
            <person name="Grigoriev I.V."/>
            <person name="Hibbett D.S."/>
            <person name="Martin F."/>
        </authorList>
    </citation>
    <scope>NUCLEOTIDE SEQUENCE [LARGE SCALE GENOMIC DNA]</scope>
    <source>
        <strain evidence="2">F 1598</strain>
    </source>
</reference>
<reference evidence="1 2" key="1">
    <citation type="submission" date="2014-04" db="EMBL/GenBank/DDBJ databases">
        <authorList>
            <consortium name="DOE Joint Genome Institute"/>
            <person name="Kuo A."/>
            <person name="Tarkka M."/>
            <person name="Buscot F."/>
            <person name="Kohler A."/>
            <person name="Nagy L.G."/>
            <person name="Floudas D."/>
            <person name="Copeland A."/>
            <person name="Barry K.W."/>
            <person name="Cichocki N."/>
            <person name="Veneault-Fourrey C."/>
            <person name="LaButti K."/>
            <person name="Lindquist E.A."/>
            <person name="Lipzen A."/>
            <person name="Lundell T."/>
            <person name="Morin E."/>
            <person name="Murat C."/>
            <person name="Sun H."/>
            <person name="Tunlid A."/>
            <person name="Henrissat B."/>
            <person name="Grigoriev I.V."/>
            <person name="Hibbett D.S."/>
            <person name="Martin F."/>
            <person name="Nordberg H.P."/>
            <person name="Cantor M.N."/>
            <person name="Hua S.X."/>
        </authorList>
    </citation>
    <scope>NUCLEOTIDE SEQUENCE [LARGE SCALE GENOMIC DNA]</scope>
    <source>
        <strain evidence="1 2">F 1598</strain>
    </source>
</reference>
<dbReference type="EMBL" id="KN833355">
    <property type="protein sequence ID" value="KIM71330.1"/>
    <property type="molecule type" value="Genomic_DNA"/>
</dbReference>
<dbReference type="AlphaFoldDB" id="A0A0C3EF86"/>
<organism evidence="1 2">
    <name type="scientific">Piloderma croceum (strain F 1598)</name>
    <dbReference type="NCBI Taxonomy" id="765440"/>
    <lineage>
        <taxon>Eukaryota</taxon>
        <taxon>Fungi</taxon>
        <taxon>Dikarya</taxon>
        <taxon>Basidiomycota</taxon>
        <taxon>Agaricomycotina</taxon>
        <taxon>Agaricomycetes</taxon>
        <taxon>Agaricomycetidae</taxon>
        <taxon>Atheliales</taxon>
        <taxon>Atheliaceae</taxon>
        <taxon>Piloderma</taxon>
    </lineage>
</organism>
<dbReference type="HOGENOM" id="CLU_2910424_0_0_1"/>